<gene>
    <name evidence="1" type="ORF">K875_00047</name>
</gene>
<keyword evidence="2" id="KW-1185">Reference proteome</keyword>
<dbReference type="EMBL" id="JLXW01000001">
    <property type="protein sequence ID" value="KBZ69332.1"/>
    <property type="molecule type" value="Genomic_DNA"/>
</dbReference>
<proteinExistence type="predicted"/>
<dbReference type="SUPFAM" id="SSF51735">
    <property type="entry name" value="NAD(P)-binding Rossmann-fold domains"/>
    <property type="match status" value="1"/>
</dbReference>
<protein>
    <submittedName>
        <fullName evidence="1">Uncharacterized protein</fullName>
    </submittedName>
</protein>
<evidence type="ECO:0000313" key="2">
    <source>
        <dbReference type="Proteomes" id="UP000025947"/>
    </source>
</evidence>
<comment type="caution">
    <text evidence="1">The sequence shown here is derived from an EMBL/GenBank/DDBJ whole genome shotgun (WGS) entry which is preliminary data.</text>
</comment>
<evidence type="ECO:0000313" key="1">
    <source>
        <dbReference type="EMBL" id="KBZ69332.1"/>
    </source>
</evidence>
<sequence>MYANGSMKIIRPRDEPDPPHYVMIQDADPVDHPGLPYLMEAATPPTVAVRAPVNIAAVRADGAAFDAMEEAWDVTVAVILTSQLVVNQESLRRMTDLSERPVVTCSPLQTCPPSAEISHVAPIRGRLGLAMVLRHERADHLLRVNAMVAGLILD</sequence>
<dbReference type="InterPro" id="IPR036291">
    <property type="entry name" value="NAD(P)-bd_dom_sf"/>
</dbReference>
<name>A0A051UJH7_9MYCO</name>
<dbReference type="AlphaFoldDB" id="A0A051UJH7"/>
<organism evidence="1 2">
    <name type="scientific">Mycobacterium [tuberculosis] TKK-01-0051</name>
    <dbReference type="NCBI Taxonomy" id="1324261"/>
    <lineage>
        <taxon>Bacteria</taxon>
        <taxon>Bacillati</taxon>
        <taxon>Actinomycetota</taxon>
        <taxon>Actinomycetes</taxon>
        <taxon>Mycobacteriales</taxon>
        <taxon>Mycobacteriaceae</taxon>
        <taxon>Mycobacterium</taxon>
        <taxon>Mycobacterium avium complex (MAC)</taxon>
    </lineage>
</organism>
<accession>A0A051UJH7</accession>
<reference evidence="1 2" key="1">
    <citation type="submission" date="2014-04" db="EMBL/GenBank/DDBJ databases">
        <title>The Genome Sequence of Mycobacterium tuberculosis TKK-01-0051.</title>
        <authorList>
            <consortium name="The Broad Institute Genomics Platform"/>
            <consortium name="The Broad Institute Genome Sequencing Center for Infectious Disease"/>
            <person name="Earl A.M."/>
            <person name="Cohen K."/>
            <person name="Pym A."/>
            <person name="Bishai W."/>
            <person name="Maharaj K."/>
            <person name="Desjardins C."/>
            <person name="Abeel T."/>
            <person name="Young S."/>
            <person name="Zeng Q."/>
            <person name="Gargeya S."/>
            <person name="Abouelleil A."/>
            <person name="Alvarado L."/>
            <person name="Chapman S.B."/>
            <person name="Gainer-Dewar J."/>
            <person name="Goldberg J."/>
            <person name="Griggs A."/>
            <person name="Gujja S."/>
            <person name="Hansen M."/>
            <person name="Howarth C."/>
            <person name="Imamovic A."/>
            <person name="Larimer J."/>
            <person name="Murphy C."/>
            <person name="Naylor J."/>
            <person name="Pearson M."/>
            <person name="Poon T.W."/>
            <person name="Priest M."/>
            <person name="Roberts A."/>
            <person name="Saif S."/>
            <person name="Shea T."/>
            <person name="Sykes S."/>
            <person name="Wortman J."/>
            <person name="Nusbaum C."/>
            <person name="Birren B."/>
        </authorList>
    </citation>
    <scope>NUCLEOTIDE SEQUENCE [LARGE SCALE GENOMIC DNA]</scope>
    <source>
        <strain evidence="1 2">TKK-01-0051</strain>
    </source>
</reference>
<dbReference type="HOGENOM" id="CLU_1702333_0_0_11"/>
<dbReference type="Proteomes" id="UP000025947">
    <property type="component" value="Unassembled WGS sequence"/>
</dbReference>